<keyword evidence="3" id="KW-1185">Reference proteome</keyword>
<reference evidence="2 3" key="1">
    <citation type="submission" date="2021-07" db="EMBL/GenBank/DDBJ databases">
        <title>The Aristolochia fimbriata genome: insights into angiosperm evolution, floral development and chemical biosynthesis.</title>
        <authorList>
            <person name="Jiao Y."/>
        </authorList>
    </citation>
    <scope>NUCLEOTIDE SEQUENCE [LARGE SCALE GENOMIC DNA]</scope>
    <source>
        <strain evidence="2">IBCAS-2021</strain>
        <tissue evidence="2">Leaf</tissue>
    </source>
</reference>
<sequence length="67" mass="7564">MANELMKALKKREQKKGETRKRPKAQANGASSFHGRGWLRKKQTENDPRCGFKAEVGLESGLCEAFK</sequence>
<dbReference type="Proteomes" id="UP000825729">
    <property type="component" value="Unassembled WGS sequence"/>
</dbReference>
<protein>
    <submittedName>
        <fullName evidence="2">Uncharacterized protein</fullName>
    </submittedName>
</protein>
<evidence type="ECO:0000256" key="1">
    <source>
        <dbReference type="SAM" id="MobiDB-lite"/>
    </source>
</evidence>
<name>A0AAV7ED28_ARIFI</name>
<dbReference type="AlphaFoldDB" id="A0AAV7ED28"/>
<feature type="compositionally biased region" description="Basic residues" evidence="1">
    <location>
        <begin position="8"/>
        <end position="24"/>
    </location>
</feature>
<proteinExistence type="predicted"/>
<feature type="region of interest" description="Disordered" evidence="1">
    <location>
        <begin position="1"/>
        <end position="46"/>
    </location>
</feature>
<organism evidence="2 3">
    <name type="scientific">Aristolochia fimbriata</name>
    <name type="common">White veined hardy Dutchman's pipe vine</name>
    <dbReference type="NCBI Taxonomy" id="158543"/>
    <lineage>
        <taxon>Eukaryota</taxon>
        <taxon>Viridiplantae</taxon>
        <taxon>Streptophyta</taxon>
        <taxon>Embryophyta</taxon>
        <taxon>Tracheophyta</taxon>
        <taxon>Spermatophyta</taxon>
        <taxon>Magnoliopsida</taxon>
        <taxon>Magnoliidae</taxon>
        <taxon>Piperales</taxon>
        <taxon>Aristolochiaceae</taxon>
        <taxon>Aristolochia</taxon>
    </lineage>
</organism>
<evidence type="ECO:0000313" key="2">
    <source>
        <dbReference type="EMBL" id="KAG9445751.1"/>
    </source>
</evidence>
<gene>
    <name evidence="2" type="ORF">H6P81_011879</name>
</gene>
<dbReference type="EMBL" id="JAINDJ010000005">
    <property type="protein sequence ID" value="KAG9445751.1"/>
    <property type="molecule type" value="Genomic_DNA"/>
</dbReference>
<comment type="caution">
    <text evidence="2">The sequence shown here is derived from an EMBL/GenBank/DDBJ whole genome shotgun (WGS) entry which is preliminary data.</text>
</comment>
<accession>A0AAV7ED28</accession>
<evidence type="ECO:0000313" key="3">
    <source>
        <dbReference type="Proteomes" id="UP000825729"/>
    </source>
</evidence>